<dbReference type="InterPro" id="IPR028349">
    <property type="entry name" value="PafC-like"/>
</dbReference>
<dbReference type="InterPro" id="IPR057727">
    <property type="entry name" value="WCX_dom"/>
</dbReference>
<evidence type="ECO:0000313" key="5">
    <source>
        <dbReference type="Proteomes" id="UP000564644"/>
    </source>
</evidence>
<dbReference type="Proteomes" id="UP000564644">
    <property type="component" value="Unassembled WGS sequence"/>
</dbReference>
<dbReference type="InterPro" id="IPR051534">
    <property type="entry name" value="CBASS_pafABC_assoc_protein"/>
</dbReference>
<proteinExistence type="predicted"/>
<dbReference type="Gene3D" id="1.10.10.10">
    <property type="entry name" value="Winged helix-like DNA-binding domain superfamily/Winged helix DNA-binding domain"/>
    <property type="match status" value="1"/>
</dbReference>
<dbReference type="Pfam" id="PF08279">
    <property type="entry name" value="HTH_11"/>
    <property type="match status" value="1"/>
</dbReference>
<dbReference type="InterPro" id="IPR013196">
    <property type="entry name" value="HTH_11"/>
</dbReference>
<dbReference type="EMBL" id="JACJVO010000016">
    <property type="protein sequence ID" value="MBB6732010.1"/>
    <property type="molecule type" value="Genomic_DNA"/>
</dbReference>
<gene>
    <name evidence="4" type="ORF">H7C18_13900</name>
</gene>
<dbReference type="PANTHER" id="PTHR34580">
    <property type="match status" value="1"/>
</dbReference>
<protein>
    <submittedName>
        <fullName evidence="4">YafY family transcriptional regulator</fullName>
    </submittedName>
</protein>
<dbReference type="PIRSF" id="PIRSF016838">
    <property type="entry name" value="PafC"/>
    <property type="match status" value="1"/>
</dbReference>
<keyword evidence="5" id="KW-1185">Reference proteome</keyword>
<sequence>MMKSQRLIRLMMVINAKKAFTVRELADEFGLSPRTITRDLRELSEVGFPIYTVQGRGGGYRLLRERMLPPIAFSENEAVAVFFACRSLQYFGSVPFDESAASAVHKFYHYLPDDAKGQIDRLRNRVVIWNPRRTMSAECLQTLLQAVMNDSVVTIDYKSDSGTTRREIQPVGLYANEGYWYCPAYCFLRRTYRLFRADRIVSARLNEAFPDRQDLSGRSVFEWIAPDLARFDPQCDLIVDLTEEGVRSLETNVWFGPHLHVREDGGGTVRMRIPVRKAAFFADLIWQLGKEARIVEPAEAVDYLKQKIEEVRRRYL</sequence>
<dbReference type="Pfam" id="PF25583">
    <property type="entry name" value="WCX"/>
    <property type="match status" value="1"/>
</dbReference>
<organism evidence="4 5">
    <name type="scientific">Cohnella zeiphila</name>
    <dbReference type="NCBI Taxonomy" id="2761120"/>
    <lineage>
        <taxon>Bacteria</taxon>
        <taxon>Bacillati</taxon>
        <taxon>Bacillota</taxon>
        <taxon>Bacilli</taxon>
        <taxon>Bacillales</taxon>
        <taxon>Paenibacillaceae</taxon>
        <taxon>Cohnella</taxon>
    </lineage>
</organism>
<accession>A0A7X0VW08</accession>
<keyword evidence="1" id="KW-0805">Transcription regulation</keyword>
<dbReference type="PANTHER" id="PTHR34580:SF9">
    <property type="entry name" value="SLL5097 PROTEIN"/>
    <property type="match status" value="1"/>
</dbReference>
<dbReference type="PROSITE" id="PS51000">
    <property type="entry name" value="HTH_DEOR_2"/>
    <property type="match status" value="1"/>
</dbReference>
<feature type="domain" description="HTH deoR-type" evidence="3">
    <location>
        <begin position="3"/>
        <end position="61"/>
    </location>
</feature>
<name>A0A7X0VW08_9BACL</name>
<comment type="caution">
    <text evidence="4">The sequence shown here is derived from an EMBL/GenBank/DDBJ whole genome shotgun (WGS) entry which is preliminary data.</text>
</comment>
<dbReference type="PROSITE" id="PS52050">
    <property type="entry name" value="WYL"/>
    <property type="match status" value="1"/>
</dbReference>
<evidence type="ECO:0000256" key="1">
    <source>
        <dbReference type="ARBA" id="ARBA00023015"/>
    </source>
</evidence>
<dbReference type="GO" id="GO:0003700">
    <property type="term" value="F:DNA-binding transcription factor activity"/>
    <property type="evidence" value="ECO:0007669"/>
    <property type="project" value="InterPro"/>
</dbReference>
<dbReference type="AlphaFoldDB" id="A0A7X0VW08"/>
<evidence type="ECO:0000256" key="2">
    <source>
        <dbReference type="ARBA" id="ARBA00023163"/>
    </source>
</evidence>
<dbReference type="InterPro" id="IPR036390">
    <property type="entry name" value="WH_DNA-bd_sf"/>
</dbReference>
<dbReference type="SUPFAM" id="SSF46785">
    <property type="entry name" value="Winged helix' DNA-binding domain"/>
    <property type="match status" value="1"/>
</dbReference>
<dbReference type="InterPro" id="IPR026881">
    <property type="entry name" value="WYL_dom"/>
</dbReference>
<dbReference type="Pfam" id="PF13280">
    <property type="entry name" value="WYL"/>
    <property type="match status" value="1"/>
</dbReference>
<keyword evidence="2" id="KW-0804">Transcription</keyword>
<evidence type="ECO:0000313" key="4">
    <source>
        <dbReference type="EMBL" id="MBB6732010.1"/>
    </source>
</evidence>
<dbReference type="InterPro" id="IPR001034">
    <property type="entry name" value="DeoR_HTH"/>
</dbReference>
<reference evidence="4 5" key="1">
    <citation type="submission" date="2020-08" db="EMBL/GenBank/DDBJ databases">
        <title>Cohnella phylogeny.</title>
        <authorList>
            <person name="Dunlap C."/>
        </authorList>
    </citation>
    <scope>NUCLEOTIDE SEQUENCE [LARGE SCALE GENOMIC DNA]</scope>
    <source>
        <strain evidence="4 5">CBP 2801</strain>
    </source>
</reference>
<dbReference type="InterPro" id="IPR036388">
    <property type="entry name" value="WH-like_DNA-bd_sf"/>
</dbReference>
<evidence type="ECO:0000259" key="3">
    <source>
        <dbReference type="PROSITE" id="PS51000"/>
    </source>
</evidence>